<protein>
    <recommendedName>
        <fullName evidence="3">AsmA domain-containing protein</fullName>
    </recommendedName>
</protein>
<evidence type="ECO:0000259" key="3">
    <source>
        <dbReference type="Pfam" id="PF05170"/>
    </source>
</evidence>
<feature type="region of interest" description="Disordered" evidence="1">
    <location>
        <begin position="408"/>
        <end position="441"/>
    </location>
</feature>
<feature type="region of interest" description="Disordered" evidence="1">
    <location>
        <begin position="759"/>
        <end position="784"/>
    </location>
</feature>
<dbReference type="GO" id="GO:0005886">
    <property type="term" value="C:plasma membrane"/>
    <property type="evidence" value="ECO:0007669"/>
    <property type="project" value="TreeGrafter"/>
</dbReference>
<dbReference type="STRING" id="1774969.AUC69_05310"/>
<sequence length="806" mass="85138">MHNSQDPHKPHLPARAPEPAKAPPRTALGARMHGLKPIVAKTRDLLRRRPVKLGAMIAGGIVGVLMLALVAVNVILSADWVTSRVAARIKEQTGRDLTVNGSTMLLFTPGPHVVITDAKITDPDAAAGSADLSVARLTLDLDFGELLSSQIDAKRVVLTRPVLTVRLGEDTLPLRWGKTDDAPGTGAEKIRFAKAQAAGEMVQGSGAQRLSREVRLKDMRIKNGTVVIVYDDKDPKATKRVEHIDAQLSLPAINDPLTGNGSFVWKDQRVDFSVEVTTPADLRAERPARLFVALDTQALSARFDGSLATAPQLSGQGQLSAKASSIPSVLAWMREKPAVATGIGDGELASDVSWTKSEITFSHARFALEHASGQGQAVVALKSPRPHLRAAFALDHLDLNPFIAAPEKKKKKKRAAASKDSGPVDSASGGREPAPKDWFSNPAPAEVETAVAPPPAETDTNAAGSAAPLAVRVAPPASFDADVNLNIRKARVGHLDIGPSSLGLVFRDGVMNATLGGMELYDGRASGQLIVDASKPVPAFTGDFRLDGVEALPLLSDAAQFTMLAGRTKLDLSVSGKGEDAEAIKASLRGQGNVVVSDGTIAGIDVTALISGLGEGNFNLRQGPDAKTAFSDLGGSFTISDGIAETQNLKMVSPLLKVTAEGTVDLARSNLDILAHPEIIAGPEGQSGANDLAGLTVPVQIIGPLEDPRIKPQIGGVFANPESASKTVNKIGEALQKKFKGKPVGEAIGRFLGNVQIGGGKPAPQRAPQAWRRRKRPSPIRATPTRRWTLSWKKSCADPSRRYWPA</sequence>
<dbReference type="Pfam" id="PF05170">
    <property type="entry name" value="AsmA"/>
    <property type="match status" value="2"/>
</dbReference>
<feature type="compositionally biased region" description="Low complexity" evidence="1">
    <location>
        <begin position="13"/>
        <end position="27"/>
    </location>
</feature>
<evidence type="ECO:0000256" key="2">
    <source>
        <dbReference type="SAM" id="Phobius"/>
    </source>
</evidence>
<feature type="domain" description="AsmA" evidence="3">
    <location>
        <begin position="381"/>
        <end position="648"/>
    </location>
</feature>
<dbReference type="RefSeq" id="WP_069440556.1">
    <property type="nucleotide sequence ID" value="NZ_LPWF01000004.1"/>
</dbReference>
<evidence type="ECO:0000256" key="1">
    <source>
        <dbReference type="SAM" id="MobiDB-lite"/>
    </source>
</evidence>
<evidence type="ECO:0000313" key="5">
    <source>
        <dbReference type="Proteomes" id="UP000094472"/>
    </source>
</evidence>
<dbReference type="OrthoDB" id="5439561at2"/>
<name>A0A1E3W7C4_9HYPH</name>
<feature type="domain" description="AsmA" evidence="3">
    <location>
        <begin position="57"/>
        <end position="262"/>
    </location>
</feature>
<reference evidence="4 5" key="1">
    <citation type="journal article" date="2016" name="Environ. Microbiol.">
        <title>New Methyloceanibacter diversity from North Sea sediments includes methanotroph containing solely the soluble methane monooxygenase.</title>
        <authorList>
            <person name="Vekeman B."/>
            <person name="Kerckhof F.M."/>
            <person name="Cremers G."/>
            <person name="de Vos P."/>
            <person name="Vandamme P."/>
            <person name="Boon N."/>
            <person name="Op den Camp H.J."/>
            <person name="Heylen K."/>
        </authorList>
    </citation>
    <scope>NUCLEOTIDE SEQUENCE [LARGE SCALE GENOMIC DNA]</scope>
    <source>
        <strain evidence="4 5">R-67175</strain>
    </source>
</reference>
<evidence type="ECO:0000313" key="4">
    <source>
        <dbReference type="EMBL" id="ODS01681.1"/>
    </source>
</evidence>
<dbReference type="PANTHER" id="PTHR30441:SF4">
    <property type="entry name" value="PROTEIN ASMA"/>
    <property type="match status" value="1"/>
</dbReference>
<dbReference type="AlphaFoldDB" id="A0A1E3W7C4"/>
<comment type="caution">
    <text evidence="4">The sequence shown here is derived from an EMBL/GenBank/DDBJ whole genome shotgun (WGS) entry which is preliminary data.</text>
</comment>
<keyword evidence="5" id="KW-1185">Reference proteome</keyword>
<dbReference type="Proteomes" id="UP000094472">
    <property type="component" value="Unassembled WGS sequence"/>
</dbReference>
<organism evidence="4 5">
    <name type="scientific">Methyloceanibacter superfactus</name>
    <dbReference type="NCBI Taxonomy" id="1774969"/>
    <lineage>
        <taxon>Bacteria</taxon>
        <taxon>Pseudomonadati</taxon>
        <taxon>Pseudomonadota</taxon>
        <taxon>Alphaproteobacteria</taxon>
        <taxon>Hyphomicrobiales</taxon>
        <taxon>Hyphomicrobiaceae</taxon>
        <taxon>Methyloceanibacter</taxon>
    </lineage>
</organism>
<feature type="region of interest" description="Disordered" evidence="1">
    <location>
        <begin position="1"/>
        <end position="28"/>
    </location>
</feature>
<dbReference type="InterPro" id="IPR007844">
    <property type="entry name" value="AsmA"/>
</dbReference>
<accession>A0A1E3W7C4</accession>
<keyword evidence="2" id="KW-1133">Transmembrane helix</keyword>
<gene>
    <name evidence="4" type="ORF">AUC69_05310</name>
</gene>
<dbReference type="GO" id="GO:0090313">
    <property type="term" value="P:regulation of protein targeting to membrane"/>
    <property type="evidence" value="ECO:0007669"/>
    <property type="project" value="TreeGrafter"/>
</dbReference>
<dbReference type="InterPro" id="IPR052894">
    <property type="entry name" value="AsmA-related"/>
</dbReference>
<feature type="transmembrane region" description="Helical" evidence="2">
    <location>
        <begin position="53"/>
        <end position="76"/>
    </location>
</feature>
<keyword evidence="2" id="KW-0472">Membrane</keyword>
<dbReference type="PANTHER" id="PTHR30441">
    <property type="entry name" value="DUF748 DOMAIN-CONTAINING PROTEIN"/>
    <property type="match status" value="1"/>
</dbReference>
<proteinExistence type="predicted"/>
<keyword evidence="2" id="KW-0812">Transmembrane</keyword>
<dbReference type="EMBL" id="LPWF01000004">
    <property type="protein sequence ID" value="ODS01681.1"/>
    <property type="molecule type" value="Genomic_DNA"/>
</dbReference>